<dbReference type="Gene3D" id="1.10.1200.10">
    <property type="entry name" value="ACP-like"/>
    <property type="match status" value="1"/>
</dbReference>
<dbReference type="Gene3D" id="3.10.129.110">
    <property type="entry name" value="Polyketide synthase dehydratase"/>
    <property type="match status" value="1"/>
</dbReference>
<dbReference type="Pfam" id="PF00698">
    <property type="entry name" value="Acyl_transf_1"/>
    <property type="match status" value="1"/>
</dbReference>
<dbReference type="InterPro" id="IPR014030">
    <property type="entry name" value="Ketoacyl_synth_N"/>
</dbReference>
<dbReference type="PROSITE" id="PS52019">
    <property type="entry name" value="PKS_MFAS_DH"/>
    <property type="match status" value="1"/>
</dbReference>
<dbReference type="Proteomes" id="UP001595075">
    <property type="component" value="Unassembled WGS sequence"/>
</dbReference>
<proteinExistence type="predicted"/>
<dbReference type="InterPro" id="IPR036736">
    <property type="entry name" value="ACP-like_sf"/>
</dbReference>
<keyword evidence="2" id="KW-0597">Phosphoprotein</keyword>
<dbReference type="SUPFAM" id="SSF47336">
    <property type="entry name" value="ACP-like"/>
    <property type="match status" value="1"/>
</dbReference>
<comment type="caution">
    <text evidence="8">The sequence shown here is derived from an EMBL/GenBank/DDBJ whole genome shotgun (WGS) entry which is preliminary data.</text>
</comment>
<dbReference type="EMBL" id="JAZHXI010000019">
    <property type="protein sequence ID" value="KAL2061140.1"/>
    <property type="molecule type" value="Genomic_DNA"/>
</dbReference>
<accession>A0ABR4BU56</accession>
<dbReference type="InterPro" id="IPR049551">
    <property type="entry name" value="PKS_DH_C"/>
</dbReference>
<feature type="region of interest" description="C-terminal hotdog fold" evidence="4">
    <location>
        <begin position="1482"/>
        <end position="1630"/>
    </location>
</feature>
<dbReference type="Gene3D" id="3.40.50.1820">
    <property type="entry name" value="alpha/beta hydrolase"/>
    <property type="match status" value="1"/>
</dbReference>
<evidence type="ECO:0000259" key="5">
    <source>
        <dbReference type="PROSITE" id="PS50075"/>
    </source>
</evidence>
<protein>
    <recommendedName>
        <fullName evidence="10">Polyketide synthase</fullName>
    </recommendedName>
</protein>
<dbReference type="InterPro" id="IPR049900">
    <property type="entry name" value="PKS_mFAS_DH"/>
</dbReference>
<dbReference type="SUPFAM" id="SSF52151">
    <property type="entry name" value="FabD/lysophospholipase-like"/>
    <property type="match status" value="1"/>
</dbReference>
<dbReference type="Pfam" id="PF02801">
    <property type="entry name" value="Ketoacyl-synt_C"/>
    <property type="match status" value="1"/>
</dbReference>
<evidence type="ECO:0000256" key="4">
    <source>
        <dbReference type="PROSITE-ProRule" id="PRU01363"/>
    </source>
</evidence>
<dbReference type="PANTHER" id="PTHR43775:SF40">
    <property type="entry name" value="NORSOLORINIC ACID SYNTHASE STCA"/>
    <property type="match status" value="1"/>
</dbReference>
<dbReference type="PANTHER" id="PTHR43775">
    <property type="entry name" value="FATTY ACID SYNTHASE"/>
    <property type="match status" value="1"/>
</dbReference>
<dbReference type="InterPro" id="IPR009081">
    <property type="entry name" value="PP-bd_ACP"/>
</dbReference>
<feature type="domain" description="Ketosynthase family 3 (KS3)" evidence="6">
    <location>
        <begin position="369"/>
        <end position="801"/>
    </location>
</feature>
<dbReference type="Pfam" id="PF00550">
    <property type="entry name" value="PP-binding"/>
    <property type="match status" value="1"/>
</dbReference>
<evidence type="ECO:0000313" key="8">
    <source>
        <dbReference type="EMBL" id="KAL2061140.1"/>
    </source>
</evidence>
<dbReference type="InterPro" id="IPR020841">
    <property type="entry name" value="PKS_Beta-ketoAc_synthase_dom"/>
</dbReference>
<dbReference type="CDD" id="cd00833">
    <property type="entry name" value="PKS"/>
    <property type="match status" value="1"/>
</dbReference>
<feature type="region of interest" description="N-terminal hotdog fold" evidence="4">
    <location>
        <begin position="1319"/>
        <end position="1456"/>
    </location>
</feature>
<feature type="domain" description="PKS/mFAS DH" evidence="7">
    <location>
        <begin position="1319"/>
        <end position="1630"/>
    </location>
</feature>
<keyword evidence="9" id="KW-1185">Reference proteome</keyword>
<evidence type="ECO:0000313" key="9">
    <source>
        <dbReference type="Proteomes" id="UP001595075"/>
    </source>
</evidence>
<dbReference type="Pfam" id="PF16073">
    <property type="entry name" value="SAT"/>
    <property type="match status" value="1"/>
</dbReference>
<dbReference type="Pfam" id="PF14765">
    <property type="entry name" value="PS-DH"/>
    <property type="match status" value="1"/>
</dbReference>
<evidence type="ECO:0000259" key="6">
    <source>
        <dbReference type="PROSITE" id="PS52004"/>
    </source>
</evidence>
<evidence type="ECO:0000256" key="1">
    <source>
        <dbReference type="ARBA" id="ARBA00022450"/>
    </source>
</evidence>
<dbReference type="InterPro" id="IPR042104">
    <property type="entry name" value="PKS_dehydratase_sf"/>
</dbReference>
<sequence>MSQKVQLFLFGDQTYDFAADFKELLREQNNPILTAFLNQSCFAIRAELNHTLSLKERKASFAPTIADLLHKYQQGSLSPAFQTALSCCFQLASFISQFGQVGRPYPQSHDTYIVGLCTGALAAAAISSSSSLSELLPAAVQTVQVAFRLGLCVVDVGLRIEKPAGNVARSWSTVFPGLGTAEAESLITDFCESKNITKTSRPWIGATAGKATTISAPPSVLRLLSNSSVFSFRKSKSIPIYVPSHNSNLFSMEDVKNILNTTSENNWEGFTTKIPVISGANGRQTWIGNFRGLLEKALCDCLLEPLRWDAVLSEAPMLLQAKGVTEVSITPFGSTAATNLASAFSSPISVSVERSLGSINIADALPGGKEKLAIVGMSGRFPEAQSPEAFWDILYKGLDVCKKVPLKRWNIDTHVDSSGKAHNKGATPWGCWLDFAGEFDSRFFSISPKEAPQMDPAQRMALMSTFEAMESAGMVPGTTPSTQLDRVGVFHGVTSNDWMETNTAQDIDTYFITGGNRGFIPGRINFCFEFCGPSYTNDTACSSSLAAIHLACNSLWRGDCDTAVAGGTNMIFTPDGHAGLDKGFFLSRTGNCKAFDDTADGYCRAEGVGTVFIKRLSDALADKDPILGVILDIKTNHSALSESMTRPHVGAQIDNMTSVLNTASVDPRSLSYIEMHGTGTQVGDAVEMESVLSVFAPDDSFRGKESPLWVGSAKANIGHGEGVSGVTSLVKVLLMMKHDTIPPHCGIKPGNKINRTFPDLGARNVHIAMKPTAWNRTIQPRRVLINNFSAAGGNTALLLEDGPIPETIKETDPRSSHIVTVSGHVANSLKKNLQSLLEYITAKEKDGLSLAQLSWTSTARRLHKIHRVSISCSSLEECKAGLQAAITEGHGSTRSKSKPGILFAFTGQGSQYMGMANTLYESFPRFRAALHRFDQLSKSLGFDSFIHVFQSKAGDIDQFPPVVVQLAICSLEMALSELLKSFGVKPTAVVGHSLGEYAALNQAGVLSVTDTLFLVGNRAELLQSRCSRGTHAMLAIKAPPSSLSDVLSGKSYDIACINGPEDTVLSAMIDETESMRAILSGKGIKSTLLKVPFAFHSAQVDPILESFIEIASAVIFHEPKIPILCPLTGEIIEKADIINPSYLAKHCRETVNLAAALNCASSTKIINQDTVTIEVGPQPTVCGMVTKTLGTFMETLPILHRTKDVWRNLTSALGTIYSKGHEIDWVEYHDSFPESHRVLDLPAYGWDLKEYYIPYVGDWCLHRHQIECHCGDLNGVTNHTGKAVGLLKDGKLQNTKAVKAIENPNPKEELQYPSTTNVHKLIEEKMEPLGGTLIFETDVSRADTQGVVAGHAVNDIALCTPSVYADIAFVLGKYLMNRLRPGYPGIIDIAELVAEKALVPHGKGPQFLRTKLIVAWAPKSAGATKSAKCEFWSANATGKLTVKHAWCTIRFQDTTQLESLRARLPEFKSKISRLREGSQKGEFVKYNRTAGYKLMSTVATFHPDYKLLNDLVLDEPTLEACSKLNFSSVKSGGTFAAHPAYVDSIAQVGGFCMNAKDSTDLETHVFVNHGWQSFQIYEELKNDKDYEVYVQMKHDKGDLYHGDTIVLDGETIVAFFEGVSLRCVPRKALRMVLQQSVDKATRELAKTGAIPEKTTTSIVPLTPAPGGVCKTVATSMSPNTPKTPLVKSASAISVTTPAVVNMSSITVASEPIAQPKSIATAPKKAQLNHKIVNALAIVAEESGIAVADLTDESNFADIGVDSLLSMVIGSRFREELNLELDSDFSIFVDLPTVKDLKLFLQDDESFEAENVPEAVFLDVNVSAGAPVVALNAPEPVVELKPAYIPVQKTSEMKATPNKQEPLAPPSNHGATTTALQIVADEMVIGSRFREELGLELDADFSIFVDLPTVADLKRFLSGNSSNIDPSDYDSSGVISLDDSSESEPDIDFVKDTQTTRSDYCKPTTSVILQGMPKTASKTLFLLPDGSGSASSYVSVPKLKGNYAIVGLNCPYARDPENMKCTHTALISSFVNEIRRRQQNGPYYLGGWSSGGAFAFVCAEMLVAQGQEVHGLVIIDAPVPTIMEQLPTSFYEHTATLGLFGQAAPPPYLIPHFRASVDVMMSYKPDVLRTDRMPKVGILWATETLMDEKDVKGMKSMHFMVNKRTDFGPDGWERVLPGAEFVMGRAEGANHFTLMSKENIRSVSGIIEKVLA</sequence>
<dbReference type="SMART" id="SM00827">
    <property type="entry name" value="PKS_AT"/>
    <property type="match status" value="1"/>
</dbReference>
<gene>
    <name evidence="8" type="ORF">VTL71DRAFT_7413</name>
</gene>
<evidence type="ECO:0000259" key="7">
    <source>
        <dbReference type="PROSITE" id="PS52019"/>
    </source>
</evidence>
<dbReference type="SUPFAM" id="SSF53474">
    <property type="entry name" value="alpha/beta-Hydrolases"/>
    <property type="match status" value="1"/>
</dbReference>
<organism evidence="8 9">
    <name type="scientific">Oculimacula yallundae</name>
    <dbReference type="NCBI Taxonomy" id="86028"/>
    <lineage>
        <taxon>Eukaryota</taxon>
        <taxon>Fungi</taxon>
        <taxon>Dikarya</taxon>
        <taxon>Ascomycota</taxon>
        <taxon>Pezizomycotina</taxon>
        <taxon>Leotiomycetes</taxon>
        <taxon>Helotiales</taxon>
        <taxon>Ploettnerulaceae</taxon>
        <taxon>Oculimacula</taxon>
    </lineage>
</organism>
<dbReference type="SMART" id="SM00825">
    <property type="entry name" value="PKS_KS"/>
    <property type="match status" value="1"/>
</dbReference>
<dbReference type="InterPro" id="IPR001031">
    <property type="entry name" value="Thioesterase"/>
</dbReference>
<dbReference type="Gene3D" id="3.30.70.3290">
    <property type="match status" value="1"/>
</dbReference>
<dbReference type="Gene3D" id="3.40.366.10">
    <property type="entry name" value="Malonyl-Coenzyme A Acyl Carrier Protein, domain 2"/>
    <property type="match status" value="2"/>
</dbReference>
<dbReference type="PROSITE" id="PS50075">
    <property type="entry name" value="CARRIER"/>
    <property type="match status" value="1"/>
</dbReference>
<dbReference type="InterPro" id="IPR029058">
    <property type="entry name" value="AB_hydrolase_fold"/>
</dbReference>
<feature type="active site" description="Proton acceptor; for dehydratase activity" evidence="4">
    <location>
        <position position="1351"/>
    </location>
</feature>
<dbReference type="InterPro" id="IPR032088">
    <property type="entry name" value="SAT"/>
</dbReference>
<feature type="active site" description="Proton donor; for dehydratase activity" evidence="4">
    <location>
        <position position="1543"/>
    </location>
</feature>
<dbReference type="InterPro" id="IPR050091">
    <property type="entry name" value="PKS_NRPS_Biosynth_Enz"/>
</dbReference>
<dbReference type="InterPro" id="IPR016039">
    <property type="entry name" value="Thiolase-like"/>
</dbReference>
<dbReference type="InterPro" id="IPR014043">
    <property type="entry name" value="Acyl_transferase_dom"/>
</dbReference>
<evidence type="ECO:0008006" key="10">
    <source>
        <dbReference type="Google" id="ProtNLM"/>
    </source>
</evidence>
<dbReference type="InterPro" id="IPR014031">
    <property type="entry name" value="Ketoacyl_synth_C"/>
</dbReference>
<dbReference type="InterPro" id="IPR001227">
    <property type="entry name" value="Ac_transferase_dom_sf"/>
</dbReference>
<keyword evidence="1" id="KW-0596">Phosphopantetheine</keyword>
<dbReference type="NCBIfam" id="TIGR04532">
    <property type="entry name" value="PT_fungal_PKS"/>
    <property type="match status" value="1"/>
</dbReference>
<evidence type="ECO:0000256" key="2">
    <source>
        <dbReference type="ARBA" id="ARBA00022553"/>
    </source>
</evidence>
<name>A0ABR4BU56_9HELO</name>
<dbReference type="InterPro" id="IPR030918">
    <property type="entry name" value="PT_fungal_PKS"/>
</dbReference>
<dbReference type="PROSITE" id="PS52004">
    <property type="entry name" value="KS3_2"/>
    <property type="match status" value="1"/>
</dbReference>
<dbReference type="Pfam" id="PF00109">
    <property type="entry name" value="ketoacyl-synt"/>
    <property type="match status" value="1"/>
</dbReference>
<evidence type="ECO:0000256" key="3">
    <source>
        <dbReference type="ARBA" id="ARBA00022679"/>
    </source>
</evidence>
<dbReference type="SUPFAM" id="SSF53901">
    <property type="entry name" value="Thiolase-like"/>
    <property type="match status" value="1"/>
</dbReference>
<dbReference type="Pfam" id="PF00975">
    <property type="entry name" value="Thioesterase"/>
    <property type="match status" value="1"/>
</dbReference>
<dbReference type="Gene3D" id="3.40.47.10">
    <property type="match status" value="1"/>
</dbReference>
<dbReference type="InterPro" id="IPR016035">
    <property type="entry name" value="Acyl_Trfase/lysoPLipase"/>
</dbReference>
<reference evidence="8 9" key="1">
    <citation type="journal article" date="2024" name="Commun. Biol.">
        <title>Comparative genomic analysis of thermophilic fungi reveals convergent evolutionary adaptations and gene losses.</title>
        <authorList>
            <person name="Steindorff A.S."/>
            <person name="Aguilar-Pontes M.V."/>
            <person name="Robinson A.J."/>
            <person name="Andreopoulos B."/>
            <person name="LaButti K."/>
            <person name="Kuo A."/>
            <person name="Mondo S."/>
            <person name="Riley R."/>
            <person name="Otillar R."/>
            <person name="Haridas S."/>
            <person name="Lipzen A."/>
            <person name="Grimwood J."/>
            <person name="Schmutz J."/>
            <person name="Clum A."/>
            <person name="Reid I.D."/>
            <person name="Moisan M.C."/>
            <person name="Butler G."/>
            <person name="Nguyen T.T.M."/>
            <person name="Dewar K."/>
            <person name="Conant G."/>
            <person name="Drula E."/>
            <person name="Henrissat B."/>
            <person name="Hansel C."/>
            <person name="Singer S."/>
            <person name="Hutchinson M.I."/>
            <person name="de Vries R.P."/>
            <person name="Natvig D.O."/>
            <person name="Powell A.J."/>
            <person name="Tsang A."/>
            <person name="Grigoriev I.V."/>
        </authorList>
    </citation>
    <scope>NUCLEOTIDE SEQUENCE [LARGE SCALE GENOMIC DNA]</scope>
    <source>
        <strain evidence="8 9">CBS 494.80</strain>
    </source>
</reference>
<feature type="domain" description="Carrier" evidence="5">
    <location>
        <begin position="1725"/>
        <end position="1804"/>
    </location>
</feature>
<keyword evidence="3" id="KW-0808">Transferase</keyword>